<gene>
    <name evidence="13" type="ORF">HWA77_05875</name>
</gene>
<dbReference type="PANTHER" id="PTHR33446">
    <property type="entry name" value="PROTEIN TONB-RELATED"/>
    <property type="match status" value="1"/>
</dbReference>
<feature type="domain" description="TonB C-terminal" evidence="12">
    <location>
        <begin position="126"/>
        <end position="218"/>
    </location>
</feature>
<evidence type="ECO:0000256" key="4">
    <source>
        <dbReference type="ARBA" id="ARBA00022475"/>
    </source>
</evidence>
<sequence>MLRVLMAFPLAILLAGGLFTFMAWMVDNGSRQEPESTPPLSFNMVMVEQESEVQRRQRVVPPKPEAPKPPPQVMPSQSKPTSVSTLPVASISALGLDTSISGIAVSAPKFGKIEGAANLGAGINVGSNQQAMPLYRVEPRYPARALKQGAEGYVVLQFTIDTQGRPSDISVVEAKPRRLFERDAMRALRKWKYQAKVIDGQAVEQPGQTVKLEFKINQ</sequence>
<organism evidence="13 14">
    <name type="scientific">Photobacterium damselae subsp. damselae</name>
    <name type="common">Listonella damsela</name>
    <dbReference type="NCBI Taxonomy" id="85581"/>
    <lineage>
        <taxon>Bacteria</taxon>
        <taxon>Pseudomonadati</taxon>
        <taxon>Pseudomonadota</taxon>
        <taxon>Gammaproteobacteria</taxon>
        <taxon>Vibrionales</taxon>
        <taxon>Vibrionaceae</taxon>
        <taxon>Photobacterium</taxon>
    </lineage>
</organism>
<evidence type="ECO:0000256" key="3">
    <source>
        <dbReference type="ARBA" id="ARBA00022448"/>
    </source>
</evidence>
<dbReference type="GO" id="GO:0055085">
    <property type="term" value="P:transmembrane transport"/>
    <property type="evidence" value="ECO:0007669"/>
    <property type="project" value="InterPro"/>
</dbReference>
<keyword evidence="8" id="KW-1133">Transmembrane helix</keyword>
<dbReference type="PRINTS" id="PR01374">
    <property type="entry name" value="TONBPROTEIN"/>
</dbReference>
<comment type="caution">
    <text evidence="13">The sequence shown here is derived from an EMBL/GenBank/DDBJ whole genome shotgun (WGS) entry which is preliminary data.</text>
</comment>
<dbReference type="Pfam" id="PF03544">
    <property type="entry name" value="TonB_C"/>
    <property type="match status" value="1"/>
</dbReference>
<evidence type="ECO:0000256" key="9">
    <source>
        <dbReference type="ARBA" id="ARBA00023136"/>
    </source>
</evidence>
<feature type="compositionally biased region" description="Pro residues" evidence="11">
    <location>
        <begin position="61"/>
        <end position="73"/>
    </location>
</feature>
<dbReference type="PROSITE" id="PS52015">
    <property type="entry name" value="TONB_CTD"/>
    <property type="match status" value="1"/>
</dbReference>
<dbReference type="InterPro" id="IPR003538">
    <property type="entry name" value="TonB"/>
</dbReference>
<keyword evidence="5 10" id="KW-0997">Cell inner membrane</keyword>
<proteinExistence type="inferred from homology"/>
<evidence type="ECO:0000256" key="7">
    <source>
        <dbReference type="ARBA" id="ARBA00022927"/>
    </source>
</evidence>
<evidence type="ECO:0000259" key="12">
    <source>
        <dbReference type="PROSITE" id="PS52015"/>
    </source>
</evidence>
<keyword evidence="6" id="KW-0812">Transmembrane</keyword>
<dbReference type="FunFam" id="3.30.1150.10:FF:000006">
    <property type="entry name" value="Protein TonB"/>
    <property type="match status" value="1"/>
</dbReference>
<dbReference type="InterPro" id="IPR037682">
    <property type="entry name" value="TonB_C"/>
</dbReference>
<feature type="region of interest" description="Disordered" evidence="11">
    <location>
        <begin position="53"/>
        <end position="81"/>
    </location>
</feature>
<comment type="similarity">
    <text evidence="2 10">Belongs to the TonB family.</text>
</comment>
<dbReference type="GO" id="GO:0030288">
    <property type="term" value="C:outer membrane-bounded periplasmic space"/>
    <property type="evidence" value="ECO:0007669"/>
    <property type="project" value="InterPro"/>
</dbReference>
<dbReference type="Proteomes" id="UP000533429">
    <property type="component" value="Unassembled WGS sequence"/>
</dbReference>
<dbReference type="GO" id="GO:0031992">
    <property type="term" value="F:energy transducer activity"/>
    <property type="evidence" value="ECO:0007669"/>
    <property type="project" value="InterPro"/>
</dbReference>
<dbReference type="InterPro" id="IPR051045">
    <property type="entry name" value="TonB-dependent_transducer"/>
</dbReference>
<dbReference type="GO" id="GO:0015031">
    <property type="term" value="P:protein transport"/>
    <property type="evidence" value="ECO:0007669"/>
    <property type="project" value="UniProtKB-UniRule"/>
</dbReference>
<dbReference type="PANTHER" id="PTHR33446:SF14">
    <property type="entry name" value="PROTEIN TONB"/>
    <property type="match status" value="1"/>
</dbReference>
<keyword evidence="4 10" id="KW-1003">Cell membrane</keyword>
<evidence type="ECO:0000256" key="10">
    <source>
        <dbReference type="RuleBase" id="RU362123"/>
    </source>
</evidence>
<dbReference type="RefSeq" id="WP_069531195.1">
    <property type="nucleotide sequence ID" value="NZ_CP090499.1"/>
</dbReference>
<evidence type="ECO:0000256" key="2">
    <source>
        <dbReference type="ARBA" id="ARBA00006555"/>
    </source>
</evidence>
<dbReference type="GO" id="GO:0015891">
    <property type="term" value="P:siderophore transport"/>
    <property type="evidence" value="ECO:0007669"/>
    <property type="project" value="InterPro"/>
</dbReference>
<dbReference type="GO" id="GO:0005886">
    <property type="term" value="C:plasma membrane"/>
    <property type="evidence" value="ECO:0007669"/>
    <property type="project" value="UniProtKB-SubCell"/>
</dbReference>
<dbReference type="AlphaFoldDB" id="A0A850QTM7"/>
<dbReference type="EMBL" id="JABXOR010000370">
    <property type="protein sequence ID" value="NVO99737.1"/>
    <property type="molecule type" value="Genomic_DNA"/>
</dbReference>
<keyword evidence="3 10" id="KW-0813">Transport</keyword>
<comment type="function">
    <text evidence="10">Interacts with outer membrane receptor proteins that carry out high-affinity binding and energy dependent uptake into the periplasmic space of specific substrates. It could act to transduce energy from the cytoplasmic membrane to specific energy-requiring processes in the outer membrane, resulting in the release into the periplasm of ligands bound by these outer membrane proteins.</text>
</comment>
<evidence type="ECO:0000256" key="8">
    <source>
        <dbReference type="ARBA" id="ARBA00022989"/>
    </source>
</evidence>
<reference evidence="13 14" key="1">
    <citation type="submission" date="2020-06" db="EMBL/GenBank/DDBJ databases">
        <title>Photobacterium damselae subsp. damselae comparative genomics.</title>
        <authorList>
            <person name="Osorio C.R."/>
        </authorList>
    </citation>
    <scope>NUCLEOTIDE SEQUENCE [LARGE SCALE GENOMIC DNA]</scope>
    <source>
        <strain evidence="13 14">TW250/03</strain>
    </source>
</reference>
<evidence type="ECO:0000256" key="6">
    <source>
        <dbReference type="ARBA" id="ARBA00022692"/>
    </source>
</evidence>
<accession>A0A850QTM7</accession>
<comment type="subcellular location">
    <subcellularLocation>
        <location evidence="1 10">Cell inner membrane</location>
        <topology evidence="1 10">Single-pass membrane protein</topology>
        <orientation evidence="1 10">Periplasmic side</orientation>
    </subcellularLocation>
</comment>
<dbReference type="InterPro" id="IPR006260">
    <property type="entry name" value="TonB/TolA_C"/>
</dbReference>
<evidence type="ECO:0000313" key="13">
    <source>
        <dbReference type="EMBL" id="NVO99737.1"/>
    </source>
</evidence>
<name>A0A850QTM7_PHODD</name>
<keyword evidence="10" id="KW-0735">Signal-anchor</keyword>
<keyword evidence="7 10" id="KW-0653">Protein transport</keyword>
<evidence type="ECO:0000256" key="5">
    <source>
        <dbReference type="ARBA" id="ARBA00022519"/>
    </source>
</evidence>
<evidence type="ECO:0000256" key="11">
    <source>
        <dbReference type="SAM" id="MobiDB-lite"/>
    </source>
</evidence>
<dbReference type="NCBIfam" id="TIGR01352">
    <property type="entry name" value="tonB_Cterm"/>
    <property type="match status" value="1"/>
</dbReference>
<evidence type="ECO:0000313" key="14">
    <source>
        <dbReference type="Proteomes" id="UP000533429"/>
    </source>
</evidence>
<keyword evidence="9" id="KW-0472">Membrane</keyword>
<dbReference type="SUPFAM" id="SSF74653">
    <property type="entry name" value="TolA/TonB C-terminal domain"/>
    <property type="match status" value="1"/>
</dbReference>
<dbReference type="Gene3D" id="3.30.1150.10">
    <property type="match status" value="1"/>
</dbReference>
<protein>
    <recommendedName>
        <fullName evidence="10">Protein TonB</fullName>
    </recommendedName>
</protein>
<evidence type="ECO:0000256" key="1">
    <source>
        <dbReference type="ARBA" id="ARBA00004383"/>
    </source>
</evidence>